<keyword evidence="2 7" id="KW-0812">Transmembrane</keyword>
<evidence type="ECO:0000313" key="8">
    <source>
        <dbReference type="EMBL" id="CAK9231787.1"/>
    </source>
</evidence>
<evidence type="ECO:0000256" key="6">
    <source>
        <dbReference type="ARBA" id="ARBA00029467"/>
    </source>
</evidence>
<dbReference type="InterPro" id="IPR009606">
    <property type="entry name" value="DEAL/Modifying_wall_lignin1/2"/>
</dbReference>
<name>A0ABP0UWK3_9BRYO</name>
<feature type="transmembrane region" description="Helical" evidence="7">
    <location>
        <begin position="95"/>
        <end position="119"/>
    </location>
</feature>
<feature type="transmembrane region" description="Helical" evidence="7">
    <location>
        <begin position="139"/>
        <end position="161"/>
    </location>
</feature>
<keyword evidence="9" id="KW-1185">Reference proteome</keyword>
<dbReference type="PANTHER" id="PTHR31769">
    <property type="entry name" value="OS07G0462200 PROTEIN-RELATED"/>
    <property type="match status" value="1"/>
</dbReference>
<accession>A0ABP0UWK3</accession>
<evidence type="ECO:0000256" key="2">
    <source>
        <dbReference type="ARBA" id="ARBA00022692"/>
    </source>
</evidence>
<dbReference type="EMBL" id="OZ019899">
    <property type="protein sequence ID" value="CAK9231787.1"/>
    <property type="molecule type" value="Genomic_DNA"/>
</dbReference>
<evidence type="ECO:0000313" key="9">
    <source>
        <dbReference type="Proteomes" id="UP001497512"/>
    </source>
</evidence>
<comment type="subcellular location">
    <subcellularLocation>
        <location evidence="1">Endomembrane system</location>
        <topology evidence="1">Multi-pass membrane protein</topology>
    </subcellularLocation>
</comment>
<evidence type="ECO:0000256" key="7">
    <source>
        <dbReference type="SAM" id="Phobius"/>
    </source>
</evidence>
<dbReference type="Proteomes" id="UP001497512">
    <property type="component" value="Chromosome 7"/>
</dbReference>
<evidence type="ECO:0000256" key="4">
    <source>
        <dbReference type="ARBA" id="ARBA00022989"/>
    </source>
</evidence>
<keyword evidence="4 7" id="KW-1133">Transmembrane helix</keyword>
<feature type="transmembrane region" description="Helical" evidence="7">
    <location>
        <begin position="56"/>
        <end position="83"/>
    </location>
</feature>
<dbReference type="Pfam" id="PF06749">
    <property type="entry name" value="DUF1218"/>
    <property type="match status" value="1"/>
</dbReference>
<protein>
    <submittedName>
        <fullName evidence="8">Uncharacterized protein</fullName>
    </submittedName>
</protein>
<evidence type="ECO:0000256" key="1">
    <source>
        <dbReference type="ARBA" id="ARBA00004127"/>
    </source>
</evidence>
<gene>
    <name evidence="8" type="ORF">CSSPTR1EN2_LOCUS20932</name>
</gene>
<comment type="similarity">
    <text evidence="6">Belongs to the DESIGUAL family.</text>
</comment>
<dbReference type="InterPro" id="IPR052222">
    <property type="entry name" value="DESIGUAL"/>
</dbReference>
<evidence type="ECO:0000256" key="3">
    <source>
        <dbReference type="ARBA" id="ARBA00022729"/>
    </source>
</evidence>
<keyword evidence="5 7" id="KW-0472">Membrane</keyword>
<feature type="transmembrane region" description="Helical" evidence="7">
    <location>
        <begin position="9"/>
        <end position="27"/>
    </location>
</feature>
<reference evidence="8" key="1">
    <citation type="submission" date="2024-02" db="EMBL/GenBank/DDBJ databases">
        <authorList>
            <consortium name="ELIXIR-Norway"/>
            <consortium name="Elixir Norway"/>
        </authorList>
    </citation>
    <scope>NUCLEOTIDE SEQUENCE</scope>
</reference>
<evidence type="ECO:0000256" key="5">
    <source>
        <dbReference type="ARBA" id="ARBA00023136"/>
    </source>
</evidence>
<keyword evidence="3" id="KW-0732">Signal</keyword>
<proteinExistence type="inferred from homology"/>
<sequence>MGNGEMSKVVVVISFILFITAFGFALGSESKRSKVTSITINPDGTFGCFYRGKSSIAFAAVALLLLLVAQLIVTITTRCLCCARSAYKHGAVRTYAIVAFIISWVFFATAFIFLIVGAIENHKHLTKPENVCAEELKSTVFALGAAFTFLTMLMSELYYILISKASISAEPPSVGLAGYV</sequence>
<organism evidence="8 9">
    <name type="scientific">Sphagnum troendelagicum</name>
    <dbReference type="NCBI Taxonomy" id="128251"/>
    <lineage>
        <taxon>Eukaryota</taxon>
        <taxon>Viridiplantae</taxon>
        <taxon>Streptophyta</taxon>
        <taxon>Embryophyta</taxon>
        <taxon>Bryophyta</taxon>
        <taxon>Sphagnophytina</taxon>
        <taxon>Sphagnopsida</taxon>
        <taxon>Sphagnales</taxon>
        <taxon>Sphagnaceae</taxon>
        <taxon>Sphagnum</taxon>
    </lineage>
</organism>